<feature type="transmembrane region" description="Helical" evidence="1">
    <location>
        <begin position="35"/>
        <end position="57"/>
    </location>
</feature>
<evidence type="ECO:0000313" key="4">
    <source>
        <dbReference type="Proteomes" id="UP000295793"/>
    </source>
</evidence>
<dbReference type="Proteomes" id="UP000295793">
    <property type="component" value="Unassembled WGS sequence"/>
</dbReference>
<accession>A0A4R3IDQ2</accession>
<organism evidence="3 4">
    <name type="scientific">Reinekea marinisedimentorum</name>
    <dbReference type="NCBI Taxonomy" id="230495"/>
    <lineage>
        <taxon>Bacteria</taxon>
        <taxon>Pseudomonadati</taxon>
        <taxon>Pseudomonadota</taxon>
        <taxon>Gammaproteobacteria</taxon>
        <taxon>Oceanospirillales</taxon>
        <taxon>Saccharospirillaceae</taxon>
        <taxon>Reinekea</taxon>
    </lineage>
</organism>
<keyword evidence="1" id="KW-1133">Transmembrane helix</keyword>
<dbReference type="RefSeq" id="WP_132699061.1">
    <property type="nucleotide sequence ID" value="NZ_SLZR01000001.1"/>
</dbReference>
<dbReference type="InterPro" id="IPR021309">
    <property type="entry name" value="YgaP-like_TM"/>
</dbReference>
<name>A0A4R3IDQ2_9GAMM</name>
<proteinExistence type="predicted"/>
<protein>
    <recommendedName>
        <fullName evidence="2">Inner membrane protein YgaP-like transmembrane domain-containing protein</fullName>
    </recommendedName>
</protein>
<keyword evidence="1" id="KW-0812">Transmembrane</keyword>
<feature type="domain" description="Inner membrane protein YgaP-like transmembrane" evidence="2">
    <location>
        <begin position="1"/>
        <end position="67"/>
    </location>
</feature>
<reference evidence="3 4" key="1">
    <citation type="submission" date="2019-03" db="EMBL/GenBank/DDBJ databases">
        <title>Genomic Encyclopedia of Archaeal and Bacterial Type Strains, Phase II (KMG-II): from individual species to whole genera.</title>
        <authorList>
            <person name="Goeker M."/>
        </authorList>
    </citation>
    <scope>NUCLEOTIDE SEQUENCE [LARGE SCALE GENOMIC DNA]</scope>
    <source>
        <strain evidence="3 4">DSM 15388</strain>
    </source>
</reference>
<gene>
    <name evidence="3" type="ORF">BCF53_101249</name>
</gene>
<dbReference type="AlphaFoldDB" id="A0A4R3IDQ2"/>
<evidence type="ECO:0000313" key="3">
    <source>
        <dbReference type="EMBL" id="TCS43906.1"/>
    </source>
</evidence>
<dbReference type="Pfam" id="PF11127">
    <property type="entry name" value="YgaP-like_TM"/>
    <property type="match status" value="1"/>
</dbReference>
<feature type="transmembrane region" description="Helical" evidence="1">
    <location>
        <begin position="12"/>
        <end position="29"/>
    </location>
</feature>
<sequence length="67" mass="7204">MKVNMGSTDRTARLVVGLLFLLAVVMGWVSGVLAVVLGVLGVVFIVTAIIRFCPLYLPLGLNTCKRK</sequence>
<comment type="caution">
    <text evidence="3">The sequence shown here is derived from an EMBL/GenBank/DDBJ whole genome shotgun (WGS) entry which is preliminary data.</text>
</comment>
<evidence type="ECO:0000259" key="2">
    <source>
        <dbReference type="Pfam" id="PF11127"/>
    </source>
</evidence>
<dbReference type="EMBL" id="SLZR01000001">
    <property type="protein sequence ID" value="TCS43906.1"/>
    <property type="molecule type" value="Genomic_DNA"/>
</dbReference>
<evidence type="ECO:0000256" key="1">
    <source>
        <dbReference type="SAM" id="Phobius"/>
    </source>
</evidence>
<keyword evidence="1" id="KW-0472">Membrane</keyword>
<keyword evidence="4" id="KW-1185">Reference proteome</keyword>